<comment type="caution">
    <text evidence="1">The sequence shown here is derived from an EMBL/GenBank/DDBJ whole genome shotgun (WGS) entry which is preliminary data.</text>
</comment>
<name>A0A1F5V2W5_FRAXR</name>
<gene>
    <name evidence="1" type="ORF">A2Z21_00890</name>
</gene>
<dbReference type="AlphaFoldDB" id="A0A1F5V2W5"/>
<evidence type="ECO:0000313" key="1">
    <source>
        <dbReference type="EMBL" id="OGF57735.1"/>
    </source>
</evidence>
<proteinExistence type="predicted"/>
<organism evidence="1 2">
    <name type="scientific">Fraserbacteria sp. (strain RBG_16_55_9)</name>
    <dbReference type="NCBI Taxonomy" id="1817864"/>
    <lineage>
        <taxon>Bacteria</taxon>
        <taxon>Candidatus Fraseribacteriota</taxon>
    </lineage>
</organism>
<dbReference type="EMBL" id="MFGX01000003">
    <property type="protein sequence ID" value="OGF57735.1"/>
    <property type="molecule type" value="Genomic_DNA"/>
</dbReference>
<dbReference type="Proteomes" id="UP000179157">
    <property type="component" value="Unassembled WGS sequence"/>
</dbReference>
<sequence>MPRAAEGDTQIDIDLSGQLGRFDTETVMAAVACPPCDTSSGRSIIIIISGQVKQTVRQELQGYFRVLRRPELALYVAGLCILIQRTTKSIPLDRGAQFLIDNEFSGKEREIRGRLLNYIRTIDPGFAKERIVFGRMGRNSPAYKIARAGRRARAEGSIIGDAELISAEQLLTVLGFS</sequence>
<accession>A0A1F5V2W5</accession>
<evidence type="ECO:0000313" key="2">
    <source>
        <dbReference type="Proteomes" id="UP000179157"/>
    </source>
</evidence>
<reference evidence="1 2" key="1">
    <citation type="journal article" date="2016" name="Nat. Commun.">
        <title>Thousands of microbial genomes shed light on interconnected biogeochemical processes in an aquifer system.</title>
        <authorList>
            <person name="Anantharaman K."/>
            <person name="Brown C.T."/>
            <person name="Hug L.A."/>
            <person name="Sharon I."/>
            <person name="Castelle C.J."/>
            <person name="Probst A.J."/>
            <person name="Thomas B.C."/>
            <person name="Singh A."/>
            <person name="Wilkins M.J."/>
            <person name="Karaoz U."/>
            <person name="Brodie E.L."/>
            <person name="Williams K.H."/>
            <person name="Hubbard S.S."/>
            <person name="Banfield J.F."/>
        </authorList>
    </citation>
    <scope>NUCLEOTIDE SEQUENCE [LARGE SCALE GENOMIC DNA]</scope>
    <source>
        <strain evidence="2">RBG_16_55_9</strain>
    </source>
</reference>
<protein>
    <submittedName>
        <fullName evidence="1">Uncharacterized protein</fullName>
    </submittedName>
</protein>